<evidence type="ECO:0000313" key="2">
    <source>
        <dbReference type="Proteomes" id="UP000233343"/>
    </source>
</evidence>
<reference evidence="1 2" key="1">
    <citation type="journal article" date="2010" name="Int. J. Syst. Evol. Microbiol.">
        <title>Bacillus horneckiae sp. nov., isolated from a spacecraft-assembly clean room.</title>
        <authorList>
            <person name="Vaishampayan P."/>
            <person name="Probst A."/>
            <person name="Krishnamurthi S."/>
            <person name="Ghosh S."/>
            <person name="Osman S."/>
            <person name="McDowall A."/>
            <person name="Ruckmani A."/>
            <person name="Mayilraj S."/>
            <person name="Venkateswaran K."/>
        </authorList>
    </citation>
    <scope>NUCLEOTIDE SEQUENCE [LARGE SCALE GENOMIC DNA]</scope>
    <source>
        <strain evidence="2">1PO1SC</strain>
    </source>
</reference>
<protein>
    <submittedName>
        <fullName evidence="1">Uncharacterized protein</fullName>
    </submittedName>
</protein>
<comment type="caution">
    <text evidence="1">The sequence shown here is derived from an EMBL/GenBank/DDBJ whole genome shotgun (WGS) entry which is preliminary data.</text>
</comment>
<evidence type="ECO:0000313" key="1">
    <source>
        <dbReference type="EMBL" id="PKG30909.1"/>
    </source>
</evidence>
<dbReference type="Proteomes" id="UP000233343">
    <property type="component" value="Unassembled WGS sequence"/>
</dbReference>
<keyword evidence="2" id="KW-1185">Reference proteome</keyword>
<dbReference type="EMBL" id="PISD01000003">
    <property type="protein sequence ID" value="PKG30909.1"/>
    <property type="molecule type" value="Genomic_DNA"/>
</dbReference>
<name>A0A2N0ZN12_9BACI</name>
<dbReference type="AlphaFoldDB" id="A0A2N0ZN12"/>
<accession>A0A2N0ZN12</accession>
<proteinExistence type="predicted"/>
<dbReference type="RefSeq" id="WP_101226218.1">
    <property type="nucleotide sequence ID" value="NZ_JARSFA010000023.1"/>
</dbReference>
<gene>
    <name evidence="1" type="ORF">CWS20_01030</name>
</gene>
<sequence length="128" mass="15308">MLLQAEQTVLNNYRIPRSLKEKVDIIQKKKRMYRIGVVEEAIQTFLTDYDQGKIEISRQMIEEPKIQFITELPIQLNERLEKIIQHINHYVEQLPPPPKGTRKKKLTQTKLITQILEYWLQKEGNTHE</sequence>
<organism evidence="1 2">
    <name type="scientific">Cytobacillus horneckiae</name>
    <dbReference type="NCBI Taxonomy" id="549687"/>
    <lineage>
        <taxon>Bacteria</taxon>
        <taxon>Bacillati</taxon>
        <taxon>Bacillota</taxon>
        <taxon>Bacilli</taxon>
        <taxon>Bacillales</taxon>
        <taxon>Bacillaceae</taxon>
        <taxon>Cytobacillus</taxon>
    </lineage>
</organism>